<dbReference type="InterPro" id="IPR007267">
    <property type="entry name" value="GtrA_DPMS_TM"/>
</dbReference>
<evidence type="ECO:0000313" key="8">
    <source>
        <dbReference type="EMBL" id="MBA8926973.1"/>
    </source>
</evidence>
<evidence type="ECO:0000313" key="9">
    <source>
        <dbReference type="Proteomes" id="UP000517916"/>
    </source>
</evidence>
<feature type="domain" description="GtrA/DPMS transmembrane" evidence="7">
    <location>
        <begin position="39"/>
        <end position="151"/>
    </location>
</feature>
<accession>A0ABR6BJB7</accession>
<dbReference type="PANTHER" id="PTHR38459">
    <property type="entry name" value="PROPHAGE BACTOPRENOL-LINKED GLUCOSE TRANSLOCASE HOMOLOG"/>
    <property type="match status" value="1"/>
</dbReference>
<protein>
    <submittedName>
        <fullName evidence="8">Flippase GtrA</fullName>
    </submittedName>
</protein>
<dbReference type="PANTHER" id="PTHR38459:SF1">
    <property type="entry name" value="PROPHAGE BACTOPRENOL-LINKED GLUCOSE TRANSLOCASE HOMOLOG"/>
    <property type="match status" value="1"/>
</dbReference>
<sequence>MQTEQRRRLAERAGDLLTSWVDKLPAPLRKLLPRELVGFAILGAFTFSIDLALLAALRGWTSLPLPVAVSIAYVTAFAINFVLNRSVNFRSHAPVGGQAARYAVVIACDYGLTLGVTTGLSALGLDFRIARVIAAACVAAFTYTGSRFWVFRKQREPSPPVG</sequence>
<comment type="caution">
    <text evidence="8">The sequence shown here is derived from an EMBL/GenBank/DDBJ whole genome shotgun (WGS) entry which is preliminary data.</text>
</comment>
<feature type="transmembrane region" description="Helical" evidence="6">
    <location>
        <begin position="36"/>
        <end position="57"/>
    </location>
</feature>
<comment type="similarity">
    <text evidence="2">Belongs to the GtrA family.</text>
</comment>
<feature type="transmembrane region" description="Helical" evidence="6">
    <location>
        <begin position="129"/>
        <end position="150"/>
    </location>
</feature>
<dbReference type="Proteomes" id="UP000517916">
    <property type="component" value="Unassembled WGS sequence"/>
</dbReference>
<evidence type="ECO:0000256" key="6">
    <source>
        <dbReference type="SAM" id="Phobius"/>
    </source>
</evidence>
<evidence type="ECO:0000256" key="4">
    <source>
        <dbReference type="ARBA" id="ARBA00022989"/>
    </source>
</evidence>
<evidence type="ECO:0000256" key="3">
    <source>
        <dbReference type="ARBA" id="ARBA00022692"/>
    </source>
</evidence>
<evidence type="ECO:0000256" key="5">
    <source>
        <dbReference type="ARBA" id="ARBA00023136"/>
    </source>
</evidence>
<feature type="transmembrane region" description="Helical" evidence="6">
    <location>
        <begin position="103"/>
        <end position="123"/>
    </location>
</feature>
<dbReference type="Pfam" id="PF04138">
    <property type="entry name" value="GtrA_DPMS_TM"/>
    <property type="match status" value="1"/>
</dbReference>
<organism evidence="8 9">
    <name type="scientific">Kutzneria viridogrisea</name>
    <dbReference type="NCBI Taxonomy" id="47990"/>
    <lineage>
        <taxon>Bacteria</taxon>
        <taxon>Bacillati</taxon>
        <taxon>Actinomycetota</taxon>
        <taxon>Actinomycetes</taxon>
        <taxon>Pseudonocardiales</taxon>
        <taxon>Pseudonocardiaceae</taxon>
        <taxon>Kutzneria</taxon>
    </lineage>
</organism>
<dbReference type="EMBL" id="JACJID010000003">
    <property type="protein sequence ID" value="MBA8926973.1"/>
    <property type="molecule type" value="Genomic_DNA"/>
</dbReference>
<name>A0ABR6BJB7_9PSEU</name>
<keyword evidence="9" id="KW-1185">Reference proteome</keyword>
<evidence type="ECO:0000259" key="7">
    <source>
        <dbReference type="Pfam" id="PF04138"/>
    </source>
</evidence>
<evidence type="ECO:0000256" key="1">
    <source>
        <dbReference type="ARBA" id="ARBA00004141"/>
    </source>
</evidence>
<dbReference type="InterPro" id="IPR051401">
    <property type="entry name" value="GtrA_CellWall_Glycosyl"/>
</dbReference>
<keyword evidence="5 6" id="KW-0472">Membrane</keyword>
<proteinExistence type="inferred from homology"/>
<comment type="subcellular location">
    <subcellularLocation>
        <location evidence="1">Membrane</location>
        <topology evidence="1">Multi-pass membrane protein</topology>
    </subcellularLocation>
</comment>
<reference evidence="8 9" key="1">
    <citation type="submission" date="2020-08" db="EMBL/GenBank/DDBJ databases">
        <title>Genomic Encyclopedia of Archaeal and Bacterial Type Strains, Phase II (KMG-II): from individual species to whole genera.</title>
        <authorList>
            <person name="Goeker M."/>
        </authorList>
    </citation>
    <scope>NUCLEOTIDE SEQUENCE [LARGE SCALE GENOMIC DNA]</scope>
    <source>
        <strain evidence="8 9">DSM 43850</strain>
    </source>
</reference>
<gene>
    <name evidence="8" type="ORF">BC739_004179</name>
</gene>
<evidence type="ECO:0000256" key="2">
    <source>
        <dbReference type="ARBA" id="ARBA00009399"/>
    </source>
</evidence>
<keyword evidence="4 6" id="KW-1133">Transmembrane helix</keyword>
<feature type="transmembrane region" description="Helical" evidence="6">
    <location>
        <begin position="63"/>
        <end position="83"/>
    </location>
</feature>
<keyword evidence="3 6" id="KW-0812">Transmembrane</keyword>
<dbReference type="RefSeq" id="WP_025355835.1">
    <property type="nucleotide sequence ID" value="NZ_BAAABQ010000074.1"/>
</dbReference>